<dbReference type="PANTHER" id="PTHR30203">
    <property type="entry name" value="OUTER MEMBRANE CATION EFFLUX PROTEIN"/>
    <property type="match status" value="1"/>
</dbReference>
<proteinExistence type="predicted"/>
<dbReference type="GO" id="GO:0015562">
    <property type="term" value="F:efflux transmembrane transporter activity"/>
    <property type="evidence" value="ECO:0007669"/>
    <property type="project" value="InterPro"/>
</dbReference>
<protein>
    <submittedName>
        <fullName evidence="2">Efflux transporter, outer membrane factor lipoprotein, NodT family</fullName>
    </submittedName>
</protein>
<dbReference type="Proteomes" id="UP000053676">
    <property type="component" value="Unassembled WGS sequence"/>
</dbReference>
<gene>
    <name evidence="2" type="ORF">NECAME_18221</name>
</gene>
<feature type="region of interest" description="Disordered" evidence="1">
    <location>
        <begin position="36"/>
        <end position="62"/>
    </location>
</feature>
<feature type="non-terminal residue" evidence="2">
    <location>
        <position position="1"/>
    </location>
</feature>
<dbReference type="Pfam" id="PF02321">
    <property type="entry name" value="OEP"/>
    <property type="match status" value="2"/>
</dbReference>
<accession>W2TB16</accession>
<dbReference type="EMBL" id="KI659940">
    <property type="protein sequence ID" value="ETN78376.1"/>
    <property type="molecule type" value="Genomic_DNA"/>
</dbReference>
<feature type="compositionally biased region" description="Basic and acidic residues" evidence="1">
    <location>
        <begin position="192"/>
        <end position="208"/>
    </location>
</feature>
<keyword evidence="3" id="KW-1185">Reference proteome</keyword>
<dbReference type="AlphaFoldDB" id="W2TB16"/>
<keyword evidence="2" id="KW-0449">Lipoprotein</keyword>
<dbReference type="PANTHER" id="PTHR30203:SF33">
    <property type="entry name" value="BLR4455 PROTEIN"/>
    <property type="match status" value="1"/>
</dbReference>
<feature type="region of interest" description="Disordered" evidence="1">
    <location>
        <begin position="192"/>
        <end position="211"/>
    </location>
</feature>
<evidence type="ECO:0000313" key="2">
    <source>
        <dbReference type="EMBL" id="ETN78376.1"/>
    </source>
</evidence>
<evidence type="ECO:0000313" key="3">
    <source>
        <dbReference type="Proteomes" id="UP000053676"/>
    </source>
</evidence>
<dbReference type="SUPFAM" id="SSF56954">
    <property type="entry name" value="Outer membrane efflux proteins (OEP)"/>
    <property type="match status" value="1"/>
</dbReference>
<name>W2TB16_NECAM</name>
<reference evidence="3" key="1">
    <citation type="journal article" date="2014" name="Nat. Genet.">
        <title>Genome of the human hookworm Necator americanus.</title>
        <authorList>
            <person name="Tang Y.T."/>
            <person name="Gao X."/>
            <person name="Rosa B.A."/>
            <person name="Abubucker S."/>
            <person name="Hallsworth-Pepin K."/>
            <person name="Martin J."/>
            <person name="Tyagi R."/>
            <person name="Heizer E."/>
            <person name="Zhang X."/>
            <person name="Bhonagiri-Palsikar V."/>
            <person name="Minx P."/>
            <person name="Warren W.C."/>
            <person name="Wang Q."/>
            <person name="Zhan B."/>
            <person name="Hotez P.J."/>
            <person name="Sternberg P.W."/>
            <person name="Dougall A."/>
            <person name="Gaze S.T."/>
            <person name="Mulvenna J."/>
            <person name="Sotillo J."/>
            <person name="Ranganathan S."/>
            <person name="Rabelo E.M."/>
            <person name="Wilson R.K."/>
            <person name="Felgner P.L."/>
            <person name="Bethony J."/>
            <person name="Hawdon J.M."/>
            <person name="Gasser R.B."/>
            <person name="Loukas A."/>
            <person name="Mitreva M."/>
        </authorList>
    </citation>
    <scope>NUCLEOTIDE SEQUENCE [LARGE SCALE GENOMIC DNA]</scope>
</reference>
<dbReference type="InterPro" id="IPR003423">
    <property type="entry name" value="OMP_efflux"/>
</dbReference>
<organism evidence="2 3">
    <name type="scientific">Necator americanus</name>
    <name type="common">Human hookworm</name>
    <dbReference type="NCBI Taxonomy" id="51031"/>
    <lineage>
        <taxon>Eukaryota</taxon>
        <taxon>Metazoa</taxon>
        <taxon>Ecdysozoa</taxon>
        <taxon>Nematoda</taxon>
        <taxon>Chromadorea</taxon>
        <taxon>Rhabditida</taxon>
        <taxon>Rhabditina</taxon>
        <taxon>Rhabditomorpha</taxon>
        <taxon>Strongyloidea</taxon>
        <taxon>Ancylostomatidae</taxon>
        <taxon>Bunostominae</taxon>
        <taxon>Necator</taxon>
    </lineage>
</organism>
<dbReference type="Gene3D" id="2.20.200.10">
    <property type="entry name" value="Outer membrane efflux proteins (OEP)"/>
    <property type="match status" value="1"/>
</dbReference>
<dbReference type="KEGG" id="nai:NECAME_18221"/>
<dbReference type="Gene3D" id="1.20.1600.10">
    <property type="entry name" value="Outer membrane efflux proteins (OEP)"/>
    <property type="match status" value="1"/>
</dbReference>
<dbReference type="InterPro" id="IPR010131">
    <property type="entry name" value="MdtP/NodT-like"/>
</dbReference>
<sequence length="553" mass="60178">HAIHDADQSIDVVPFRVHRQTLAEIATDDFFDGCGHRVEPPHRRDANQARADQSDHECEHGSGKQRVQQLFVEVVELSSVLALQGDTAVGQARGDASSRRVARQIREAHRKRLVEIGDRWLLAGVSAGQVFPASVEKRERALSARVELVLMLESCDQFIRGLAYQFCVFPHQPVVDAFLFEAGNLAIEVAEEQNRDHTEQRQKQRGEAKASGVVQFSQAHAGCTPNRARYRSSATSRPAQPAQQFHAGVGHCDCRQARGNAEKAGAPQYPLLTLGGTFDRSHQGRGSTTKTQSLFAEASYEVDFWGFNAANANASELLVRASEFDRDTVALTLSASVADTYFQVQSLRRRLVIARTISDDASRILQLLLAQQVAGVATGLQVQQQRNALATFQAAVPALQQQLDTSMHALAVLVGTAPEQFTVREVPFADIVIPQPRANLPASLLETRPDIRSREAQLQSANQSVGAARAAFLPNIVLTADGGLSSKSLSHFLSSPFASIAASLAAPIFDGGALRGQLRASRAAETKDVADYRQAVVSALQDSRIRSRRDSNC</sequence>
<evidence type="ECO:0000256" key="1">
    <source>
        <dbReference type="SAM" id="MobiDB-lite"/>
    </source>
</evidence>